<evidence type="ECO:0000313" key="1">
    <source>
        <dbReference type="EMBL" id="NPT61162.1"/>
    </source>
</evidence>
<evidence type="ECO:0000313" key="2">
    <source>
        <dbReference type="Proteomes" id="UP000655523"/>
    </source>
</evidence>
<dbReference type="RefSeq" id="WP_172176573.1">
    <property type="nucleotide sequence ID" value="NZ_WOEZ01000255.1"/>
</dbReference>
<accession>A0A972NYD2</accession>
<dbReference type="AlphaFoldDB" id="A0A972NYD2"/>
<proteinExistence type="predicted"/>
<reference evidence="1 2" key="1">
    <citation type="submission" date="2019-11" db="EMBL/GenBank/DDBJ databases">
        <title>Metabolism of dissolved organic matter in forest soils.</title>
        <authorList>
            <person name="Cyle K.T."/>
            <person name="Wilhelm R.C."/>
            <person name="Martinez C.E."/>
        </authorList>
    </citation>
    <scope>NUCLEOTIDE SEQUENCE [LARGE SCALE GENOMIC DNA]</scope>
    <source>
        <strain evidence="1 2">5N</strain>
    </source>
</reference>
<protein>
    <submittedName>
        <fullName evidence="1">Uncharacterized protein</fullName>
    </submittedName>
</protein>
<organism evidence="1 2">
    <name type="scientific">Paraburkholderia elongata</name>
    <dbReference type="NCBI Taxonomy" id="2675747"/>
    <lineage>
        <taxon>Bacteria</taxon>
        <taxon>Pseudomonadati</taxon>
        <taxon>Pseudomonadota</taxon>
        <taxon>Betaproteobacteria</taxon>
        <taxon>Burkholderiales</taxon>
        <taxon>Burkholderiaceae</taxon>
        <taxon>Paraburkholderia</taxon>
    </lineage>
</organism>
<gene>
    <name evidence="1" type="ORF">GNZ13_43155</name>
</gene>
<name>A0A972NYD2_9BURK</name>
<sequence length="176" mass="20258">MIDAINQIRRVDEAISAQELDSSRVFAELHRIAHRQFPWQQRRDMAVVIRYLKIFGAGDVEAVVVRETGLTMTQLYFMGIATAGHLVKYPGFNTQQDYSGFGIDARATKVFFEKMSINGETLRQRIRDVQSYDGRWQYTWNPLEATPLVSLDTRFSNLVHCPVPAFLLRRISQGVF</sequence>
<dbReference type="EMBL" id="WOEZ01000255">
    <property type="protein sequence ID" value="NPT61162.1"/>
    <property type="molecule type" value="Genomic_DNA"/>
</dbReference>
<comment type="caution">
    <text evidence="1">The sequence shown here is derived from an EMBL/GenBank/DDBJ whole genome shotgun (WGS) entry which is preliminary data.</text>
</comment>
<dbReference type="Proteomes" id="UP000655523">
    <property type="component" value="Unassembled WGS sequence"/>
</dbReference>
<keyword evidence="2" id="KW-1185">Reference proteome</keyword>